<organism evidence="2 3">
    <name type="scientific">Perkinsus olseni</name>
    <name type="common">Perkinsus atlanticus</name>
    <dbReference type="NCBI Taxonomy" id="32597"/>
    <lineage>
        <taxon>Eukaryota</taxon>
        <taxon>Sar</taxon>
        <taxon>Alveolata</taxon>
        <taxon>Perkinsozoa</taxon>
        <taxon>Perkinsea</taxon>
        <taxon>Perkinsida</taxon>
        <taxon>Perkinsidae</taxon>
        <taxon>Perkinsus</taxon>
    </lineage>
</organism>
<dbReference type="EMBL" id="JABANP010000181">
    <property type="protein sequence ID" value="KAF4687577.1"/>
    <property type="molecule type" value="Genomic_DNA"/>
</dbReference>
<reference evidence="2 3" key="1">
    <citation type="submission" date="2020-04" db="EMBL/GenBank/DDBJ databases">
        <title>Perkinsus olseni comparative genomics.</title>
        <authorList>
            <person name="Bogema D.R."/>
        </authorList>
    </citation>
    <scope>NUCLEOTIDE SEQUENCE [LARGE SCALE GENOMIC DNA]</scope>
    <source>
        <strain evidence="2">00978-12</strain>
    </source>
</reference>
<dbReference type="Proteomes" id="UP000541610">
    <property type="component" value="Unassembled WGS sequence"/>
</dbReference>
<feature type="compositionally biased region" description="Basic residues" evidence="1">
    <location>
        <begin position="13"/>
        <end position="28"/>
    </location>
</feature>
<name>A0A7J6NVJ4_PEROL</name>
<protein>
    <submittedName>
        <fullName evidence="2">Uncharacterized protein</fullName>
    </submittedName>
</protein>
<dbReference type="AlphaFoldDB" id="A0A7J6NVJ4"/>
<sequence length="208" mass="23017">MFLRQPPKEACGGKRKYSSGAQKRKIRKLREERELAESAKQRKLTNALFCRARPSGNSVGSSVHEDEHRDEDVADSLGTPWQPSAAVSDSGASEASDVCQAQHDSTDKPHESADAQEPRGEYAAITMDSSTWPDFINNPVETSTVLKLYDILAVRLFHTTRFLCARGLALRGNSHKLGDPGNGNWLGVLEVVTEYDDLLREHLRQGKA</sequence>
<feature type="compositionally biased region" description="Basic and acidic residues" evidence="1">
    <location>
        <begin position="104"/>
        <end position="118"/>
    </location>
</feature>
<gene>
    <name evidence="2" type="ORF">FOZ60_003798</name>
</gene>
<comment type="caution">
    <text evidence="2">The sequence shown here is derived from an EMBL/GenBank/DDBJ whole genome shotgun (WGS) entry which is preliminary data.</text>
</comment>
<accession>A0A7J6NVJ4</accession>
<feature type="compositionally biased region" description="Basic and acidic residues" evidence="1">
    <location>
        <begin position="29"/>
        <end position="40"/>
    </location>
</feature>
<evidence type="ECO:0000313" key="3">
    <source>
        <dbReference type="Proteomes" id="UP000541610"/>
    </source>
</evidence>
<evidence type="ECO:0000256" key="1">
    <source>
        <dbReference type="SAM" id="MobiDB-lite"/>
    </source>
</evidence>
<proteinExistence type="predicted"/>
<evidence type="ECO:0000313" key="2">
    <source>
        <dbReference type="EMBL" id="KAF4687577.1"/>
    </source>
</evidence>
<feature type="compositionally biased region" description="Polar residues" evidence="1">
    <location>
        <begin position="79"/>
        <end position="93"/>
    </location>
</feature>
<feature type="region of interest" description="Disordered" evidence="1">
    <location>
        <begin position="1"/>
        <end position="118"/>
    </location>
</feature>
<dbReference type="OrthoDB" id="10063284at2759"/>